<sequence length="596" mass="63520">MQVESSEAFRKDGWRGRLSRFMPEAPKAFSVLSQGYGPGPLSRDLLSGITVGIVALPLAMAFAIASGASPAQGLVTAIVAGFIISFLGGSRFQIGGPTGAFVVIIYGTIAKYGMDGLLVATLLAGAMLMLFGLCRMGALIKFIPYPVTTGFTAGIGLLIFTQQMKDFLGLRMDKASPEFFASWEAYYANIGTMDQSTLIISGVTLVTIFCVRRWIPRIPAPFVAVVLASVLTAVYALPVDTIGSRFGGIPRTLPGFAMPHITLDLVREVFPAAVTIALLAGIESLLSAIVADGMTGDHHNSNTELVAQGLANIASVAMGGIPATGAIARTATNIKAGAFSPVSGMIHALFLVAFVYLLAPLASYIPLASLAGVLVVVAYDMSEPHRFKRLFKAPKSDVVVMLLTFGLTVVVDLTVAVWVGVVLASLLFMRRMSELTGIRRTLEFGSEGEAELLPKELHPDTNELDVPDGVEVYEIDGPFFFGCADRLNAIVRAMHKPPKVLILRMRHVPAIDATAVNSIEALHDKCKKRHVTIVLSGVRTQPMATLKRLGADKLFGQENITVNILQALDRAREIIASEPRPRGMMTSIAGPGPEAA</sequence>
<keyword evidence="3 5" id="KW-1133">Transmembrane helix</keyword>
<protein>
    <submittedName>
        <fullName evidence="7">Sulfate transporter</fullName>
    </submittedName>
</protein>
<evidence type="ECO:0000313" key="7">
    <source>
        <dbReference type="EMBL" id="EGJ49927.1"/>
    </source>
</evidence>
<dbReference type="Pfam" id="PF01740">
    <property type="entry name" value="STAS"/>
    <property type="match status" value="1"/>
</dbReference>
<feature type="transmembrane region" description="Helical" evidence="5">
    <location>
        <begin position="349"/>
        <end position="379"/>
    </location>
</feature>
<feature type="transmembrane region" description="Helical" evidence="5">
    <location>
        <begin position="145"/>
        <end position="165"/>
    </location>
</feature>
<feature type="transmembrane region" description="Helical" evidence="5">
    <location>
        <begin position="218"/>
        <end position="237"/>
    </location>
</feature>
<dbReference type="HOGENOM" id="CLU_003182_13_1_7"/>
<feature type="transmembrane region" description="Helical" evidence="5">
    <location>
        <begin position="116"/>
        <end position="133"/>
    </location>
</feature>
<keyword evidence="8" id="KW-1185">Reference proteome</keyword>
<dbReference type="GO" id="GO:0055085">
    <property type="term" value="P:transmembrane transport"/>
    <property type="evidence" value="ECO:0007669"/>
    <property type="project" value="InterPro"/>
</dbReference>
<dbReference type="NCBIfam" id="TIGR00815">
    <property type="entry name" value="sulP"/>
    <property type="match status" value="1"/>
</dbReference>
<dbReference type="Pfam" id="PF00916">
    <property type="entry name" value="Sulfate_transp"/>
    <property type="match status" value="1"/>
</dbReference>
<dbReference type="InterPro" id="IPR036513">
    <property type="entry name" value="STAS_dom_sf"/>
</dbReference>
<dbReference type="InterPro" id="IPR011547">
    <property type="entry name" value="SLC26A/SulP_dom"/>
</dbReference>
<reference evidence="7 8" key="1">
    <citation type="journal article" date="2011" name="J. Bacteriol.">
        <title>Genome sequence of the mercury-methylating and pleomorphic Desulfovibrio africanus Strain Walvis Bay.</title>
        <authorList>
            <person name="Brown S.D."/>
            <person name="Wall J.D."/>
            <person name="Kucken A.M."/>
            <person name="Gilmour C.C."/>
            <person name="Podar M."/>
            <person name="Brandt C.C."/>
            <person name="Teshima H."/>
            <person name="Detter J.C."/>
            <person name="Han C.S."/>
            <person name="Land M.L."/>
            <person name="Lucas S."/>
            <person name="Han J."/>
            <person name="Pennacchio L."/>
            <person name="Nolan M."/>
            <person name="Pitluck S."/>
            <person name="Woyke T."/>
            <person name="Goodwin L."/>
            <person name="Palumbo A.V."/>
            <person name="Elias D.A."/>
        </authorList>
    </citation>
    <scope>NUCLEOTIDE SEQUENCE [LARGE SCALE GENOMIC DNA]</scope>
    <source>
        <strain evidence="7 8">Walvis Bay</strain>
    </source>
</reference>
<feature type="transmembrane region" description="Helical" evidence="5">
    <location>
        <begin position="185"/>
        <end position="211"/>
    </location>
</feature>
<feature type="transmembrane region" description="Helical" evidence="5">
    <location>
        <begin position="269"/>
        <end position="291"/>
    </location>
</feature>
<evidence type="ECO:0000256" key="4">
    <source>
        <dbReference type="ARBA" id="ARBA00023136"/>
    </source>
</evidence>
<dbReference type="eggNOG" id="COG0659">
    <property type="taxonomic scope" value="Bacteria"/>
</dbReference>
<dbReference type="Proteomes" id="UP000007844">
    <property type="component" value="Chromosome"/>
</dbReference>
<dbReference type="CDD" id="cd07042">
    <property type="entry name" value="STAS_SulP_like_sulfate_transporter"/>
    <property type="match status" value="1"/>
</dbReference>
<dbReference type="STRING" id="690850.Desaf_1591"/>
<organism evidence="7 8">
    <name type="scientific">Desulfocurvibacter africanus subsp. africanus str. Walvis Bay</name>
    <dbReference type="NCBI Taxonomy" id="690850"/>
    <lineage>
        <taxon>Bacteria</taxon>
        <taxon>Pseudomonadati</taxon>
        <taxon>Thermodesulfobacteriota</taxon>
        <taxon>Desulfovibrionia</taxon>
        <taxon>Desulfovibrionales</taxon>
        <taxon>Desulfovibrionaceae</taxon>
        <taxon>Desulfocurvibacter</taxon>
    </lineage>
</organism>
<feature type="domain" description="STAS" evidence="6">
    <location>
        <begin position="460"/>
        <end position="571"/>
    </location>
</feature>
<feature type="transmembrane region" description="Helical" evidence="5">
    <location>
        <begin position="45"/>
        <end position="65"/>
    </location>
</feature>
<dbReference type="RefSeq" id="WP_014259703.1">
    <property type="nucleotide sequence ID" value="NC_016629.1"/>
</dbReference>
<dbReference type="Gene3D" id="3.30.750.24">
    <property type="entry name" value="STAS domain"/>
    <property type="match status" value="1"/>
</dbReference>
<dbReference type="KEGG" id="daf:Desaf_1591"/>
<accession>F3Z129</accession>
<dbReference type="PANTHER" id="PTHR11814">
    <property type="entry name" value="SULFATE TRANSPORTER"/>
    <property type="match status" value="1"/>
</dbReference>
<dbReference type="SUPFAM" id="SSF52091">
    <property type="entry name" value="SpoIIaa-like"/>
    <property type="match status" value="1"/>
</dbReference>
<evidence type="ECO:0000259" key="6">
    <source>
        <dbReference type="PROSITE" id="PS50801"/>
    </source>
</evidence>
<evidence type="ECO:0000313" key="8">
    <source>
        <dbReference type="Proteomes" id="UP000007844"/>
    </source>
</evidence>
<dbReference type="InterPro" id="IPR002645">
    <property type="entry name" value="STAS_dom"/>
</dbReference>
<evidence type="ECO:0000256" key="1">
    <source>
        <dbReference type="ARBA" id="ARBA00004141"/>
    </source>
</evidence>
<evidence type="ECO:0000256" key="3">
    <source>
        <dbReference type="ARBA" id="ARBA00022989"/>
    </source>
</evidence>
<dbReference type="InterPro" id="IPR001902">
    <property type="entry name" value="SLC26A/SulP_fam"/>
</dbReference>
<evidence type="ECO:0000256" key="5">
    <source>
        <dbReference type="SAM" id="Phobius"/>
    </source>
</evidence>
<keyword evidence="2 5" id="KW-0812">Transmembrane</keyword>
<gene>
    <name evidence="7" type="ORF">Desaf_1591</name>
</gene>
<dbReference type="AlphaFoldDB" id="F3Z129"/>
<comment type="subcellular location">
    <subcellularLocation>
        <location evidence="1">Membrane</location>
        <topology evidence="1">Multi-pass membrane protein</topology>
    </subcellularLocation>
</comment>
<dbReference type="PROSITE" id="PS50801">
    <property type="entry name" value="STAS"/>
    <property type="match status" value="1"/>
</dbReference>
<proteinExistence type="predicted"/>
<dbReference type="GO" id="GO:0016020">
    <property type="term" value="C:membrane"/>
    <property type="evidence" value="ECO:0007669"/>
    <property type="project" value="UniProtKB-SubCell"/>
</dbReference>
<dbReference type="EMBL" id="CP003221">
    <property type="protein sequence ID" value="EGJ49927.1"/>
    <property type="molecule type" value="Genomic_DNA"/>
</dbReference>
<evidence type="ECO:0000256" key="2">
    <source>
        <dbReference type="ARBA" id="ARBA00022692"/>
    </source>
</evidence>
<name>F3Z129_DESAF</name>
<feature type="transmembrane region" description="Helical" evidence="5">
    <location>
        <begin position="71"/>
        <end position="87"/>
    </location>
</feature>
<keyword evidence="4 5" id="KW-0472">Membrane</keyword>
<feature type="transmembrane region" description="Helical" evidence="5">
    <location>
        <begin position="399"/>
        <end position="429"/>
    </location>
</feature>